<dbReference type="KEGG" id="mama:GII36_05345"/>
<dbReference type="EMBL" id="CP045921">
    <property type="protein sequence ID" value="QHN43242.1"/>
    <property type="molecule type" value="Genomic_DNA"/>
</dbReference>
<dbReference type="Gene3D" id="3.40.50.450">
    <property type="match status" value="1"/>
</dbReference>
<dbReference type="SUPFAM" id="SSF52309">
    <property type="entry name" value="N-(deoxy)ribosyltransferase-like"/>
    <property type="match status" value="1"/>
</dbReference>
<dbReference type="GO" id="GO:0009159">
    <property type="term" value="P:deoxyribonucleoside monophosphate catabolic process"/>
    <property type="evidence" value="ECO:0007669"/>
    <property type="project" value="TreeGrafter"/>
</dbReference>
<accession>A0A857MNS4</accession>
<protein>
    <recommendedName>
        <fullName evidence="3">Nucleoside 2-deoxyribosyltransferase</fullName>
    </recommendedName>
</protein>
<evidence type="ECO:0000313" key="2">
    <source>
        <dbReference type="Proteomes" id="UP001059824"/>
    </source>
</evidence>
<name>A0A857MNS4_9BACT</name>
<evidence type="ECO:0008006" key="3">
    <source>
        <dbReference type="Google" id="ProtNLM"/>
    </source>
</evidence>
<dbReference type="InterPro" id="IPR051239">
    <property type="entry name" value="2'-dNMP_N-hydrolase"/>
</dbReference>
<dbReference type="Proteomes" id="UP001059824">
    <property type="component" value="Chromosome"/>
</dbReference>
<dbReference type="AlphaFoldDB" id="A0A857MNS4"/>
<sequence length="79" mass="8863">MIYDSDVMIAEVTNPSLGVGYELAYAEKLNTPILCLFKKDSERKLSAMVSGNRYNVIEYIEPHDIEPAVARFIGTNISH</sequence>
<reference evidence="1" key="1">
    <citation type="journal article" date="2021" name="Nat. Microbiol.">
        <title>Cocultivation of an ultrasmall environmental parasitic bacterium with lytic ability against bacteria associated with wastewater foams.</title>
        <authorList>
            <person name="Batinovic S."/>
            <person name="Rose J.J.A."/>
            <person name="Ratcliffe J."/>
            <person name="Seviour R.J."/>
            <person name="Petrovski S."/>
        </authorList>
    </citation>
    <scope>NUCLEOTIDE SEQUENCE</scope>
    <source>
        <strain evidence="1">JR1</strain>
    </source>
</reference>
<proteinExistence type="predicted"/>
<dbReference type="GO" id="GO:0070694">
    <property type="term" value="F:5-hydroxymethyl-dUMP N-hydrolase activity"/>
    <property type="evidence" value="ECO:0007669"/>
    <property type="project" value="TreeGrafter"/>
</dbReference>
<keyword evidence="2" id="KW-1185">Reference proteome</keyword>
<dbReference type="PANTHER" id="PTHR15364:SF0">
    <property type="entry name" value="2'-DEOXYNUCLEOSIDE 5'-PHOSPHATE N-HYDROLASE 1"/>
    <property type="match status" value="1"/>
</dbReference>
<dbReference type="PANTHER" id="PTHR15364">
    <property type="entry name" value="2'-DEOXYNUCLEOSIDE 5'-PHOSPHATE N-HYDROLASE 1"/>
    <property type="match status" value="1"/>
</dbReference>
<gene>
    <name evidence="1" type="ORF">GII36_05345</name>
</gene>
<evidence type="ECO:0000313" key="1">
    <source>
        <dbReference type="EMBL" id="QHN43242.1"/>
    </source>
</evidence>
<dbReference type="RefSeq" id="WP_260763228.1">
    <property type="nucleotide sequence ID" value="NZ_CP045921.1"/>
</dbReference>
<organism evidence="1 2">
    <name type="scientific">Candidatus Mycosynbacter amalyticus</name>
    <dbReference type="NCBI Taxonomy" id="2665156"/>
    <lineage>
        <taxon>Bacteria</taxon>
        <taxon>Candidatus Saccharimonadota</taxon>
        <taxon>Candidatus Saccharimonadota incertae sedis</taxon>
        <taxon>Candidatus Mycosynbacter</taxon>
    </lineage>
</organism>